<organism evidence="1 2">
    <name type="scientific">Mangrovibacterium diazotrophicum</name>
    <dbReference type="NCBI Taxonomy" id="1261403"/>
    <lineage>
        <taxon>Bacteria</taxon>
        <taxon>Pseudomonadati</taxon>
        <taxon>Bacteroidota</taxon>
        <taxon>Bacteroidia</taxon>
        <taxon>Marinilabiliales</taxon>
        <taxon>Prolixibacteraceae</taxon>
        <taxon>Mangrovibacterium</taxon>
    </lineage>
</organism>
<dbReference type="RefSeq" id="WP_120271672.1">
    <property type="nucleotide sequence ID" value="NZ_RAPN01000001.1"/>
</dbReference>
<dbReference type="Gene3D" id="1.50.10.10">
    <property type="match status" value="1"/>
</dbReference>
<dbReference type="Pfam" id="PF06824">
    <property type="entry name" value="Glyco_hydro_125"/>
    <property type="match status" value="1"/>
</dbReference>
<accession>A0A419W471</accession>
<proteinExistence type="predicted"/>
<dbReference type="InterPro" id="IPR012341">
    <property type="entry name" value="6hp_glycosidase-like_sf"/>
</dbReference>
<comment type="caution">
    <text evidence="1">The sequence shown here is derived from an EMBL/GenBank/DDBJ whole genome shotgun (WGS) entry which is preliminary data.</text>
</comment>
<dbReference type="PANTHER" id="PTHR31047">
    <property type="entry name" value="MEIOTICALLY UP-REGULATED GENE 157 PROTEIN"/>
    <property type="match status" value="1"/>
</dbReference>
<evidence type="ECO:0000313" key="2">
    <source>
        <dbReference type="Proteomes" id="UP000283387"/>
    </source>
</evidence>
<dbReference type="SMART" id="SM01149">
    <property type="entry name" value="DUF1237"/>
    <property type="match status" value="1"/>
</dbReference>
<dbReference type="Proteomes" id="UP000283387">
    <property type="component" value="Unassembled WGS sequence"/>
</dbReference>
<sequence length="475" mass="53652">MERRDFLRYNSLAVAGILTGSVWNAAHAAKAEFVSQRPPVGKRHFTSKAVEKTIAEVKKEIANPELAWMFENCFPNTLDTTVDFSVVDGKPDTFVITGDIHAMWLRDSTAQVWPYLPLVTKDKDLDELFQGVLNRQAECILIDPYANAFNKEATGSEWDTDNTEMKPELHERKWEIDSLCYPVRLLYHYWKTTGNTACFTKEWHKVFRSVLDTFKDQQRKNDKGDYYFTRNTPKPTDSLCCGGYGNPVKPVGLIVSSFRPSDDATVLPFLIPSNYFAVTVLGYMAEISRTIYNDAALAAEAESLRKEVAAAIEKYAVATREGLGKVLAFEVDGFGNQLFMDDANIPSLLALPYLGALKIEDPLYQNTRKLVLSDANPWYFKGTAGEGIGGPHVGSEMIWPMSIVMRAMTSEDSEEIKHCLETLIKTHAGTGFMHETFHMDDATNFTRSWFAWANTLFGELIVKIYHERPEVLKQV</sequence>
<protein>
    <recommendedName>
        <fullName evidence="3">Metal-independent alpha-mannosidase</fullName>
    </recommendedName>
</protein>
<dbReference type="AlphaFoldDB" id="A0A419W471"/>
<dbReference type="PANTHER" id="PTHR31047:SF0">
    <property type="entry name" value="MEIOTICALLY UP-REGULATED GENE 157 PROTEIN"/>
    <property type="match status" value="1"/>
</dbReference>
<dbReference type="GO" id="GO:0005975">
    <property type="term" value="P:carbohydrate metabolic process"/>
    <property type="evidence" value="ECO:0007669"/>
    <property type="project" value="InterPro"/>
</dbReference>
<keyword evidence="2" id="KW-1185">Reference proteome</keyword>
<dbReference type="PIRSF" id="PIRSF028846">
    <property type="entry name" value="UCP028846"/>
    <property type="match status" value="1"/>
</dbReference>
<dbReference type="InterPro" id="IPR008313">
    <property type="entry name" value="GH125"/>
</dbReference>
<dbReference type="SUPFAM" id="SSF48208">
    <property type="entry name" value="Six-hairpin glycosidases"/>
    <property type="match status" value="1"/>
</dbReference>
<name>A0A419W471_9BACT</name>
<evidence type="ECO:0000313" key="1">
    <source>
        <dbReference type="EMBL" id="RKD90254.1"/>
    </source>
</evidence>
<dbReference type="InterPro" id="IPR008928">
    <property type="entry name" value="6-hairpin_glycosidase_sf"/>
</dbReference>
<dbReference type="EMBL" id="RAPN01000001">
    <property type="protein sequence ID" value="RKD90254.1"/>
    <property type="molecule type" value="Genomic_DNA"/>
</dbReference>
<reference evidence="1 2" key="1">
    <citation type="submission" date="2018-09" db="EMBL/GenBank/DDBJ databases">
        <title>Genomic Encyclopedia of Archaeal and Bacterial Type Strains, Phase II (KMG-II): from individual species to whole genera.</title>
        <authorList>
            <person name="Goeker M."/>
        </authorList>
    </citation>
    <scope>NUCLEOTIDE SEQUENCE [LARGE SCALE GENOMIC DNA]</scope>
    <source>
        <strain evidence="1 2">DSM 27148</strain>
    </source>
</reference>
<evidence type="ECO:0008006" key="3">
    <source>
        <dbReference type="Google" id="ProtNLM"/>
    </source>
</evidence>
<dbReference type="OrthoDB" id="181472at2"/>
<gene>
    <name evidence="1" type="ORF">BC643_0590</name>
</gene>